<accession>A0ABW7LDS4</accession>
<protein>
    <recommendedName>
        <fullName evidence="4">Phage-encoded membrane protein</fullName>
    </recommendedName>
</protein>
<evidence type="ECO:0000313" key="3">
    <source>
        <dbReference type="Proteomes" id="UP001609186"/>
    </source>
</evidence>
<name>A0ABW7LDS4_9BURK</name>
<dbReference type="Proteomes" id="UP001609186">
    <property type="component" value="Unassembled WGS sequence"/>
</dbReference>
<keyword evidence="3" id="KW-1185">Reference proteome</keyword>
<gene>
    <name evidence="2" type="ORF">ACGTRS_32770</name>
</gene>
<dbReference type="EMBL" id="JBIMPM010000083">
    <property type="protein sequence ID" value="MFH5256015.1"/>
    <property type="molecule type" value="Genomic_DNA"/>
</dbReference>
<sequence length="75" mass="7749">MKNVNESEAVHPLNTKRGRLARGSALVLAFVMMIAAVVVVLSGIATDAHERLIVLVVGCALAGGAAALVKFARPL</sequence>
<comment type="caution">
    <text evidence="2">The sequence shown here is derived from an EMBL/GenBank/DDBJ whole genome shotgun (WGS) entry which is preliminary data.</text>
</comment>
<evidence type="ECO:0000313" key="2">
    <source>
        <dbReference type="EMBL" id="MFH5256015.1"/>
    </source>
</evidence>
<evidence type="ECO:0000256" key="1">
    <source>
        <dbReference type="SAM" id="Phobius"/>
    </source>
</evidence>
<keyword evidence="1" id="KW-1133">Transmembrane helix</keyword>
<proteinExistence type="predicted"/>
<evidence type="ECO:0008006" key="4">
    <source>
        <dbReference type="Google" id="ProtNLM"/>
    </source>
</evidence>
<feature type="transmembrane region" description="Helical" evidence="1">
    <location>
        <begin position="25"/>
        <end position="46"/>
    </location>
</feature>
<keyword evidence="1" id="KW-0812">Transmembrane</keyword>
<feature type="transmembrane region" description="Helical" evidence="1">
    <location>
        <begin position="52"/>
        <end position="72"/>
    </location>
</feature>
<reference evidence="2 3" key="1">
    <citation type="submission" date="2024-10" db="EMBL/GenBank/DDBJ databases">
        <title>Burkholderia semiarida in Mexico.</title>
        <authorList>
            <person name="Estrada P."/>
        </authorList>
    </citation>
    <scope>NUCLEOTIDE SEQUENCE [LARGE SCALE GENOMIC DNA]</scope>
    <source>
        <strain evidence="2 3">CLM7-1</strain>
    </source>
</reference>
<keyword evidence="1" id="KW-0472">Membrane</keyword>
<organism evidence="2 3">
    <name type="scientific">Burkholderia semiarida</name>
    <dbReference type="NCBI Taxonomy" id="2843303"/>
    <lineage>
        <taxon>Bacteria</taxon>
        <taxon>Pseudomonadati</taxon>
        <taxon>Pseudomonadota</taxon>
        <taxon>Betaproteobacteria</taxon>
        <taxon>Burkholderiales</taxon>
        <taxon>Burkholderiaceae</taxon>
        <taxon>Burkholderia</taxon>
        <taxon>Burkholderia cepacia complex</taxon>
    </lineage>
</organism>
<dbReference type="RefSeq" id="WP_395131875.1">
    <property type="nucleotide sequence ID" value="NZ_JBIMPM010000083.1"/>
</dbReference>